<feature type="transmembrane region" description="Helical" evidence="9">
    <location>
        <begin position="197"/>
        <end position="220"/>
    </location>
</feature>
<evidence type="ECO:0000256" key="6">
    <source>
        <dbReference type="ARBA" id="ARBA00022692"/>
    </source>
</evidence>
<feature type="transmembrane region" description="Helical" evidence="9">
    <location>
        <begin position="41"/>
        <end position="60"/>
    </location>
</feature>
<gene>
    <name evidence="11" type="ORF">UFOPK3789_01479</name>
</gene>
<evidence type="ECO:0000256" key="2">
    <source>
        <dbReference type="ARBA" id="ARBA00007069"/>
    </source>
</evidence>
<reference evidence="11" key="1">
    <citation type="submission" date="2020-05" db="EMBL/GenBank/DDBJ databases">
        <authorList>
            <person name="Chiriac C."/>
            <person name="Salcher M."/>
            <person name="Ghai R."/>
            <person name="Kavagutti S V."/>
        </authorList>
    </citation>
    <scope>NUCLEOTIDE SEQUENCE</scope>
</reference>
<feature type="transmembrane region" description="Helical" evidence="9">
    <location>
        <begin position="344"/>
        <end position="365"/>
    </location>
</feature>
<dbReference type="GO" id="GO:0005315">
    <property type="term" value="F:phosphate transmembrane transporter activity"/>
    <property type="evidence" value="ECO:0007669"/>
    <property type="project" value="InterPro"/>
</dbReference>
<evidence type="ECO:0000256" key="9">
    <source>
        <dbReference type="SAM" id="Phobius"/>
    </source>
</evidence>
<dbReference type="PANTHER" id="PTHR42922:SF1">
    <property type="entry name" value="PHOSPHATE TRANSPORT SYSTEM PERMEASE PROTEIN PSTA"/>
    <property type="match status" value="1"/>
</dbReference>
<sequence>MTNSTTPSSTLPDTANTEMKAVPDLVQAEQRISLRSIDRTAVLAVVGSAVGSLAFVWLLFTQFTAAGTNIGMFIVWYLVFISMIWVIGSEQYDPVRARDLVARVVFWSAGLIIVVPMIAIATYTIAKGVTALTPNFFFQDQSRVGPLSPANVGGASQAIVGTLEQVAIAAIISVPLGILVAIYLNEVGGRLARVVRTIVDAMSAIPSIVAGLFIFASFILAFGGQLSGFAAGLALAVLMLPTVTRTTEVVLRLVPGGLREAGLALGATEWSTTRHVVLPTARTGIVTAVILGIARVIGETAPLLLTTLGAVSMNWSPFEGKQSALPLYVYRLFQLPQEVAIQRAWTGALVLLILVFVLFVTARIIGGRGPGHISRFRRARLAREGLA</sequence>
<dbReference type="InterPro" id="IPR035906">
    <property type="entry name" value="MetI-like_sf"/>
</dbReference>
<dbReference type="AlphaFoldDB" id="A0A6J7L5E8"/>
<dbReference type="NCBIfam" id="TIGR00974">
    <property type="entry name" value="3a0107s02c"/>
    <property type="match status" value="1"/>
</dbReference>
<comment type="similarity">
    <text evidence="2">Belongs to the binding-protein-dependent transport system permease family. CysTW subfamily.</text>
</comment>
<protein>
    <submittedName>
        <fullName evidence="11">Unannotated protein</fullName>
    </submittedName>
</protein>
<keyword evidence="4" id="KW-1003">Cell membrane</keyword>
<name>A0A6J7L5E8_9ZZZZ</name>
<dbReference type="SUPFAM" id="SSF161098">
    <property type="entry name" value="MetI-like"/>
    <property type="match status" value="1"/>
</dbReference>
<keyword evidence="8 9" id="KW-0472">Membrane</keyword>
<organism evidence="11">
    <name type="scientific">freshwater metagenome</name>
    <dbReference type="NCBI Taxonomy" id="449393"/>
    <lineage>
        <taxon>unclassified sequences</taxon>
        <taxon>metagenomes</taxon>
        <taxon>ecological metagenomes</taxon>
    </lineage>
</organism>
<evidence type="ECO:0000256" key="3">
    <source>
        <dbReference type="ARBA" id="ARBA00022448"/>
    </source>
</evidence>
<feature type="transmembrane region" description="Helical" evidence="9">
    <location>
        <begin position="284"/>
        <end position="305"/>
    </location>
</feature>
<evidence type="ECO:0000256" key="7">
    <source>
        <dbReference type="ARBA" id="ARBA00022989"/>
    </source>
</evidence>
<evidence type="ECO:0000256" key="5">
    <source>
        <dbReference type="ARBA" id="ARBA00022592"/>
    </source>
</evidence>
<dbReference type="GO" id="GO:0035435">
    <property type="term" value="P:phosphate ion transmembrane transport"/>
    <property type="evidence" value="ECO:0007669"/>
    <property type="project" value="InterPro"/>
</dbReference>
<dbReference type="InterPro" id="IPR051408">
    <property type="entry name" value="Phosphate_transprt_permease"/>
</dbReference>
<keyword evidence="7 9" id="KW-1133">Transmembrane helix</keyword>
<comment type="subcellular location">
    <subcellularLocation>
        <location evidence="1">Cell membrane</location>
        <topology evidence="1">Multi-pass membrane protein</topology>
    </subcellularLocation>
</comment>
<dbReference type="PROSITE" id="PS50928">
    <property type="entry name" value="ABC_TM1"/>
    <property type="match status" value="1"/>
</dbReference>
<evidence type="ECO:0000259" key="10">
    <source>
        <dbReference type="PROSITE" id="PS50928"/>
    </source>
</evidence>
<dbReference type="Gene3D" id="1.10.3720.10">
    <property type="entry name" value="MetI-like"/>
    <property type="match status" value="1"/>
</dbReference>
<feature type="domain" description="ABC transmembrane type-1" evidence="10">
    <location>
        <begin position="159"/>
        <end position="362"/>
    </location>
</feature>
<keyword evidence="5" id="KW-0592">Phosphate transport</keyword>
<feature type="transmembrane region" description="Helical" evidence="9">
    <location>
        <begin position="226"/>
        <end position="243"/>
    </location>
</feature>
<dbReference type="CDD" id="cd06261">
    <property type="entry name" value="TM_PBP2"/>
    <property type="match status" value="1"/>
</dbReference>
<dbReference type="EMBL" id="CAFBNL010000156">
    <property type="protein sequence ID" value="CAB4963918.1"/>
    <property type="molecule type" value="Genomic_DNA"/>
</dbReference>
<dbReference type="Pfam" id="PF00528">
    <property type="entry name" value="BPD_transp_1"/>
    <property type="match status" value="1"/>
</dbReference>
<keyword evidence="3" id="KW-0813">Transport</keyword>
<dbReference type="InterPro" id="IPR000515">
    <property type="entry name" value="MetI-like"/>
</dbReference>
<accession>A0A6J7L5E8</accession>
<dbReference type="GO" id="GO:0005886">
    <property type="term" value="C:plasma membrane"/>
    <property type="evidence" value="ECO:0007669"/>
    <property type="project" value="UniProtKB-SubCell"/>
</dbReference>
<evidence type="ECO:0000256" key="1">
    <source>
        <dbReference type="ARBA" id="ARBA00004651"/>
    </source>
</evidence>
<keyword evidence="6 9" id="KW-0812">Transmembrane</keyword>
<evidence type="ECO:0000256" key="4">
    <source>
        <dbReference type="ARBA" id="ARBA00022475"/>
    </source>
</evidence>
<feature type="transmembrane region" description="Helical" evidence="9">
    <location>
        <begin position="100"/>
        <end position="126"/>
    </location>
</feature>
<evidence type="ECO:0000313" key="11">
    <source>
        <dbReference type="EMBL" id="CAB4963918.1"/>
    </source>
</evidence>
<feature type="transmembrane region" description="Helical" evidence="9">
    <location>
        <begin position="166"/>
        <end position="185"/>
    </location>
</feature>
<proteinExistence type="inferred from homology"/>
<evidence type="ECO:0000256" key="8">
    <source>
        <dbReference type="ARBA" id="ARBA00023136"/>
    </source>
</evidence>
<dbReference type="InterPro" id="IPR005672">
    <property type="entry name" value="Phosphate_PstA"/>
</dbReference>
<feature type="transmembrane region" description="Helical" evidence="9">
    <location>
        <begin position="66"/>
        <end position="88"/>
    </location>
</feature>
<dbReference type="PANTHER" id="PTHR42922">
    <property type="entry name" value="PHOSPHATE TRANSPORT SYSTEM PERMEASE PROTEIN PSTA"/>
    <property type="match status" value="1"/>
</dbReference>